<name>A0ABP8U0M1_9ACTN</name>
<gene>
    <name evidence="2" type="ORF">GCM10023196_005860</name>
</gene>
<evidence type="ECO:0000313" key="3">
    <source>
        <dbReference type="Proteomes" id="UP001501442"/>
    </source>
</evidence>
<comment type="caution">
    <text evidence="2">The sequence shown here is derived from an EMBL/GenBank/DDBJ whole genome shotgun (WGS) entry which is preliminary data.</text>
</comment>
<dbReference type="RefSeq" id="WP_345429027.1">
    <property type="nucleotide sequence ID" value="NZ_BAABHK010000001.1"/>
</dbReference>
<dbReference type="InterPro" id="IPR007921">
    <property type="entry name" value="CHAP_dom"/>
</dbReference>
<evidence type="ECO:0000313" key="2">
    <source>
        <dbReference type="EMBL" id="GAA4620729.1"/>
    </source>
</evidence>
<evidence type="ECO:0000259" key="1">
    <source>
        <dbReference type="Pfam" id="PF05257"/>
    </source>
</evidence>
<protein>
    <recommendedName>
        <fullName evidence="1">Peptidase C51 domain-containing protein</fullName>
    </recommendedName>
</protein>
<sequence length="244" mass="25820">MSPRHTTPAATFKRRFVIGALSGVAVGATTIALVSVGPTSDDPTRLIFYRAAAPGHPAHIPVPAKPAKYLPKPPPAKRRLPKHLPSAADVLKIALSQVGVTENAVGGTKFNQWFMSTSAALLGAQQYGGSVSDYANAAWCDMFVSWVGAQAGVPGIGVDAYTPSHARWFEQQGRWGGVAKPGAVVFFSFSGDKSIGGIEHTGLVIKDNQDGTIQTVEGNTDDTVKVRIRDISDVVGYGYPDYAR</sequence>
<feature type="domain" description="Peptidase C51" evidence="1">
    <location>
        <begin position="134"/>
        <end position="219"/>
    </location>
</feature>
<keyword evidence="3" id="KW-1185">Reference proteome</keyword>
<dbReference type="EMBL" id="BAABHK010000001">
    <property type="protein sequence ID" value="GAA4620729.1"/>
    <property type="molecule type" value="Genomic_DNA"/>
</dbReference>
<dbReference type="Pfam" id="PF05257">
    <property type="entry name" value="CHAP"/>
    <property type="match status" value="1"/>
</dbReference>
<accession>A0ABP8U0M1</accession>
<dbReference type="Proteomes" id="UP001501442">
    <property type="component" value="Unassembled WGS sequence"/>
</dbReference>
<organism evidence="2 3">
    <name type="scientific">Actinoallomurus vinaceus</name>
    <dbReference type="NCBI Taxonomy" id="1080074"/>
    <lineage>
        <taxon>Bacteria</taxon>
        <taxon>Bacillati</taxon>
        <taxon>Actinomycetota</taxon>
        <taxon>Actinomycetes</taxon>
        <taxon>Streptosporangiales</taxon>
        <taxon>Thermomonosporaceae</taxon>
        <taxon>Actinoallomurus</taxon>
    </lineage>
</organism>
<reference evidence="3" key="1">
    <citation type="journal article" date="2019" name="Int. J. Syst. Evol. Microbiol.">
        <title>The Global Catalogue of Microorganisms (GCM) 10K type strain sequencing project: providing services to taxonomists for standard genome sequencing and annotation.</title>
        <authorList>
            <consortium name="The Broad Institute Genomics Platform"/>
            <consortium name="The Broad Institute Genome Sequencing Center for Infectious Disease"/>
            <person name="Wu L."/>
            <person name="Ma J."/>
        </authorList>
    </citation>
    <scope>NUCLEOTIDE SEQUENCE [LARGE SCALE GENOMIC DNA]</scope>
    <source>
        <strain evidence="3">JCM 17939</strain>
    </source>
</reference>
<dbReference type="Gene3D" id="3.90.1720.10">
    <property type="entry name" value="endopeptidase domain like (from Nostoc punctiforme)"/>
    <property type="match status" value="1"/>
</dbReference>
<proteinExistence type="predicted"/>